<organism evidence="4">
    <name type="scientific">Setaria italica</name>
    <name type="common">Foxtail millet</name>
    <name type="synonym">Panicum italicum</name>
    <dbReference type="NCBI Taxonomy" id="4555"/>
    <lineage>
        <taxon>Eukaryota</taxon>
        <taxon>Viridiplantae</taxon>
        <taxon>Streptophyta</taxon>
        <taxon>Embryophyta</taxon>
        <taxon>Tracheophyta</taxon>
        <taxon>Spermatophyta</taxon>
        <taxon>Magnoliopsida</taxon>
        <taxon>Liliopsida</taxon>
        <taxon>Poales</taxon>
        <taxon>Poaceae</taxon>
        <taxon>PACMAD clade</taxon>
        <taxon>Panicoideae</taxon>
        <taxon>Panicodae</taxon>
        <taxon>Paniceae</taxon>
        <taxon>Cenchrinae</taxon>
        <taxon>Setaria</taxon>
    </lineage>
</organism>
<evidence type="ECO:0000259" key="3">
    <source>
        <dbReference type="Pfam" id="PF00180"/>
    </source>
</evidence>
<dbReference type="SUPFAM" id="SSF53659">
    <property type="entry name" value="Isocitrate/Isopropylmalate dehydrogenase-like"/>
    <property type="match status" value="1"/>
</dbReference>
<dbReference type="PANTHER" id="PTHR11835:SF34">
    <property type="entry name" value="ISOCITRATE DEHYDROGENASE [NAD] SUBUNIT ALPHA, MITOCHONDRIAL"/>
    <property type="match status" value="1"/>
</dbReference>
<comment type="similarity">
    <text evidence="1">Belongs to the isocitrate and isopropylmalate dehydrogenases family.</text>
</comment>
<dbReference type="STRING" id="4555.A0A368SWA7"/>
<name>A0A368SWA7_SETIT</name>
<protein>
    <recommendedName>
        <fullName evidence="3">Isopropylmalate dehydrogenase-like domain-containing protein</fullName>
    </recommendedName>
</protein>
<dbReference type="AlphaFoldDB" id="A0A368SWA7"/>
<keyword evidence="2" id="KW-0560">Oxidoreductase</keyword>
<evidence type="ECO:0000256" key="1">
    <source>
        <dbReference type="ARBA" id="ARBA00007769"/>
    </source>
</evidence>
<dbReference type="Pfam" id="PF00180">
    <property type="entry name" value="Iso_dh"/>
    <property type="match status" value="1"/>
</dbReference>
<dbReference type="PANTHER" id="PTHR11835">
    <property type="entry name" value="DECARBOXYLATING DEHYDROGENASES-ISOCITRATE, ISOPROPYLMALATE, TARTRATE"/>
    <property type="match status" value="1"/>
</dbReference>
<accession>A0A368SWA7</accession>
<feature type="domain" description="Isopropylmalate dehydrogenase-like" evidence="3">
    <location>
        <begin position="63"/>
        <end position="103"/>
    </location>
</feature>
<sequence length="104" mass="11459">MALACGWRRWKKWGTWVVEALLGCLGGIFVTKLVTIHEITGGEYSGLEHQVVRSTLKFNMRSNCCMTLVKNPGLFDVLVMLNLYGDIISDICTGLIGGLGLTPR</sequence>
<dbReference type="Gene3D" id="3.40.718.10">
    <property type="entry name" value="Isopropylmalate Dehydrogenase"/>
    <property type="match status" value="1"/>
</dbReference>
<dbReference type="OrthoDB" id="1731996at2759"/>
<proteinExistence type="inferred from homology"/>
<dbReference type="GO" id="GO:0016491">
    <property type="term" value="F:oxidoreductase activity"/>
    <property type="evidence" value="ECO:0007669"/>
    <property type="project" value="UniProtKB-KW"/>
</dbReference>
<evidence type="ECO:0000313" key="4">
    <source>
        <dbReference type="EMBL" id="RCV46685.1"/>
    </source>
</evidence>
<dbReference type="InterPro" id="IPR024084">
    <property type="entry name" value="IsoPropMal-DH-like_dom"/>
</dbReference>
<gene>
    <name evidence="4" type="ORF">SETIT_9G551500v2</name>
</gene>
<reference evidence="4" key="2">
    <citation type="submission" date="2015-07" db="EMBL/GenBank/DDBJ databases">
        <authorList>
            <person name="Noorani M."/>
        </authorList>
    </citation>
    <scope>NUCLEOTIDE SEQUENCE</scope>
    <source>
        <strain evidence="4">Yugu1</strain>
    </source>
</reference>
<reference evidence="4" key="1">
    <citation type="journal article" date="2012" name="Nat. Biotechnol.">
        <title>Reference genome sequence of the model plant Setaria.</title>
        <authorList>
            <person name="Bennetzen J.L."/>
            <person name="Schmutz J."/>
            <person name="Wang H."/>
            <person name="Percifield R."/>
            <person name="Hawkins J."/>
            <person name="Pontaroli A.C."/>
            <person name="Estep M."/>
            <person name="Feng L."/>
            <person name="Vaughn J.N."/>
            <person name="Grimwood J."/>
            <person name="Jenkins J."/>
            <person name="Barry K."/>
            <person name="Lindquist E."/>
            <person name="Hellsten U."/>
            <person name="Deshpande S."/>
            <person name="Wang X."/>
            <person name="Wu X."/>
            <person name="Mitros T."/>
            <person name="Triplett J."/>
            <person name="Yang X."/>
            <person name="Ye C.Y."/>
            <person name="Mauro-Herrera M."/>
            <person name="Wang L."/>
            <person name="Li P."/>
            <person name="Sharma M."/>
            <person name="Sharma R."/>
            <person name="Ronald P.C."/>
            <person name="Panaud O."/>
            <person name="Kellogg E.A."/>
            <person name="Brutnell T.P."/>
            <person name="Doust A.N."/>
            <person name="Tuskan G.A."/>
            <person name="Rokhsar D."/>
            <person name="Devos K.M."/>
        </authorList>
    </citation>
    <scope>NUCLEOTIDE SEQUENCE [LARGE SCALE GENOMIC DNA]</scope>
    <source>
        <strain evidence="4">Yugu1</strain>
    </source>
</reference>
<evidence type="ECO:0000256" key="2">
    <source>
        <dbReference type="ARBA" id="ARBA00023002"/>
    </source>
</evidence>
<dbReference type="EMBL" id="CM003536">
    <property type="protein sequence ID" value="RCV46685.1"/>
    <property type="molecule type" value="Genomic_DNA"/>
</dbReference>